<dbReference type="KEGG" id="lsu:A6B45_02025"/>
<dbReference type="Proteomes" id="UP000237923">
    <property type="component" value="Unassembled WGS sequence"/>
</dbReference>
<dbReference type="GeneID" id="99673548"/>
<gene>
    <name evidence="2" type="ORF">LES8486_01113</name>
    <name evidence="3" type="ORF">LES9216_01260</name>
</gene>
<sequence length="136" mass="15754">MKHFKEAIVYLFIGIGIGSFISLLSFTLNHGTPSMRQFSLLMTMSAIMGLLSLIFEYDKITFITQLISHFILEMLTYGFFIWLTFGSAVITFTNIPTFVITYVIIFIYFRKQGRDNARRINEQLQKNKPKKSDSTN</sequence>
<dbReference type="EMBL" id="OKQR01000001">
    <property type="protein sequence ID" value="SPD92109.1"/>
    <property type="molecule type" value="Genomic_DNA"/>
</dbReference>
<keyword evidence="5" id="KW-1185">Reference proteome</keyword>
<keyword evidence="1" id="KW-0472">Membrane</keyword>
<protein>
    <recommendedName>
        <fullName evidence="6">DUF3021 domain-containing protein</fullName>
    </recommendedName>
</protein>
<evidence type="ECO:0000313" key="5">
    <source>
        <dbReference type="Proteomes" id="UP000239237"/>
    </source>
</evidence>
<reference evidence="2 5" key="1">
    <citation type="submission" date="2018-02" db="EMBL/GenBank/DDBJ databases">
        <authorList>
            <person name="Rodrigo-Torres L."/>
            <person name="Arahal R. D."/>
            <person name="Lucena T."/>
        </authorList>
    </citation>
    <scope>NUCLEOTIDE SEQUENCE [LARGE SCALE GENOMIC DNA]</scope>
    <source>
        <strain evidence="2 5">CECT 8486</strain>
    </source>
</reference>
<reference evidence="3 4" key="2">
    <citation type="submission" date="2018-02" db="EMBL/GenBank/DDBJ databases">
        <authorList>
            <person name="Cohen D.B."/>
            <person name="Kent A.D."/>
        </authorList>
    </citation>
    <scope>NUCLEOTIDE SEQUENCE [LARGE SCALE GENOMIC DNA]</scope>
    <source>
        <strain evidence="3 4">CECT 9216</strain>
    </source>
</reference>
<accession>A0A2N9K9Z3</accession>
<feature type="transmembrane region" description="Helical" evidence="1">
    <location>
        <begin position="62"/>
        <end position="83"/>
    </location>
</feature>
<evidence type="ECO:0008006" key="6">
    <source>
        <dbReference type="Google" id="ProtNLM"/>
    </source>
</evidence>
<dbReference type="InterPro" id="IPR021560">
    <property type="entry name" value="DUF3021"/>
</dbReference>
<dbReference type="AlphaFoldDB" id="A0A2N9K9Z3"/>
<feature type="transmembrane region" description="Helical" evidence="1">
    <location>
        <begin position="7"/>
        <end position="26"/>
    </location>
</feature>
<evidence type="ECO:0000313" key="4">
    <source>
        <dbReference type="Proteomes" id="UP000237923"/>
    </source>
</evidence>
<evidence type="ECO:0000313" key="3">
    <source>
        <dbReference type="EMBL" id="SPE07388.1"/>
    </source>
</evidence>
<keyword evidence="1" id="KW-1133">Transmembrane helix</keyword>
<evidence type="ECO:0000313" key="2">
    <source>
        <dbReference type="EMBL" id="SPD92109.1"/>
    </source>
</evidence>
<dbReference type="Proteomes" id="UP000239237">
    <property type="component" value="Unassembled WGS sequence"/>
</dbReference>
<dbReference type="EMBL" id="OKQU01000001">
    <property type="protein sequence ID" value="SPE07388.1"/>
    <property type="molecule type" value="Genomic_DNA"/>
</dbReference>
<name>A0A2N9K9Z3_9LACO</name>
<feature type="transmembrane region" description="Helical" evidence="1">
    <location>
        <begin position="38"/>
        <end position="55"/>
    </location>
</feature>
<keyword evidence="1" id="KW-0812">Transmembrane</keyword>
<dbReference type="Pfam" id="PF11457">
    <property type="entry name" value="DUF3021"/>
    <property type="match status" value="1"/>
</dbReference>
<proteinExistence type="predicted"/>
<dbReference type="RefSeq" id="WP_072613120.1">
    <property type="nucleotide sequence ID" value="NZ_AP017935.1"/>
</dbReference>
<feature type="transmembrane region" description="Helical" evidence="1">
    <location>
        <begin position="89"/>
        <end position="109"/>
    </location>
</feature>
<organism evidence="3 4">
    <name type="scientific">Leuconostoc suionicum</name>
    <dbReference type="NCBI Taxonomy" id="1511761"/>
    <lineage>
        <taxon>Bacteria</taxon>
        <taxon>Bacillati</taxon>
        <taxon>Bacillota</taxon>
        <taxon>Bacilli</taxon>
        <taxon>Lactobacillales</taxon>
        <taxon>Lactobacillaceae</taxon>
        <taxon>Leuconostoc</taxon>
    </lineage>
</organism>
<evidence type="ECO:0000256" key="1">
    <source>
        <dbReference type="SAM" id="Phobius"/>
    </source>
</evidence>